<evidence type="ECO:0000259" key="2">
    <source>
        <dbReference type="Pfam" id="PF13976"/>
    </source>
</evidence>
<dbReference type="AlphaFoldDB" id="A0AA89B4P0"/>
<proteinExistence type="predicted"/>
<evidence type="ECO:0000259" key="1">
    <source>
        <dbReference type="Pfam" id="PF07727"/>
    </source>
</evidence>
<sequence length="556" mass="62209">MNIRLYPNIVVIRSKHLPLLLRFPATKKEGKKTAQGKVGKVPSYNPIKLRRRVEVNGRLKAPSYGAKYLDEGSIVAGAAARASSSHIDSNTNKLWHMHLGHMSERSVDVLTKQGLLGSKKIGKLNFYEHCVFGKQCRKIEFIDARKDHSVREKVELEVRAPKLLPIISTDEEDGFHCNDENEEPQDNNIVLPEIDQEEKFNLLRIKHTSIRMFLAMVALYDLELEQLDVKTAFLHGELEVQIFMRQPKGFVIQDKEDHMLVDGSHIYLLVYVDDMLIAEKSMLDINGLKEQLKREFEMKDLGVGKRILGMEIQRDRHAGKCSDWILFGQNSARPLSLSLGRVSGRDSVGTEFCSTVVTLLGQSVRTEFCSAVVTLLGQSVRKGFCSDRILFGHDHSVRAECSDTIMLGQDSVPPRSLCWGRVFGHDPARIGFCSATVTLFGQSVRTRSCSGRILFGHGHYVRAECSDTILLGQDSVGPRSLCLGTILLGRDFVRPRSLCTCRVFGHDSVRTGFCSATVTLFGQSVRTRSCSGKILFGHYLCSLQLSPSPLMSLRGN</sequence>
<evidence type="ECO:0000313" key="3">
    <source>
        <dbReference type="EMBL" id="KAK3025708.1"/>
    </source>
</evidence>
<feature type="domain" description="Reverse transcriptase Ty1/copia-type" evidence="1">
    <location>
        <begin position="265"/>
        <end position="316"/>
    </location>
</feature>
<dbReference type="InterPro" id="IPR013103">
    <property type="entry name" value="RVT_2"/>
</dbReference>
<dbReference type="InterPro" id="IPR025724">
    <property type="entry name" value="GAG-pre-integrase_dom"/>
</dbReference>
<feature type="domain" description="Reverse transcriptase Ty1/copia-type" evidence="1">
    <location>
        <begin position="205"/>
        <end position="258"/>
    </location>
</feature>
<evidence type="ECO:0008006" key="5">
    <source>
        <dbReference type="Google" id="ProtNLM"/>
    </source>
</evidence>
<evidence type="ECO:0000313" key="4">
    <source>
        <dbReference type="Proteomes" id="UP001188597"/>
    </source>
</evidence>
<accession>A0AA89B4P0</accession>
<feature type="domain" description="GAG-pre-integrase" evidence="2">
    <location>
        <begin position="84"/>
        <end position="135"/>
    </location>
</feature>
<reference evidence="3" key="1">
    <citation type="submission" date="2022-12" db="EMBL/GenBank/DDBJ databases">
        <title>Draft genome assemblies for two species of Escallonia (Escalloniales).</title>
        <authorList>
            <person name="Chanderbali A."/>
            <person name="Dervinis C."/>
            <person name="Anghel I."/>
            <person name="Soltis D."/>
            <person name="Soltis P."/>
            <person name="Zapata F."/>
        </authorList>
    </citation>
    <scope>NUCLEOTIDE SEQUENCE</scope>
    <source>
        <strain evidence="3">UCBG64.0493</strain>
        <tissue evidence="3">Leaf</tissue>
    </source>
</reference>
<dbReference type="EMBL" id="JAVXUP010000535">
    <property type="protein sequence ID" value="KAK3025708.1"/>
    <property type="molecule type" value="Genomic_DNA"/>
</dbReference>
<dbReference type="Proteomes" id="UP001188597">
    <property type="component" value="Unassembled WGS sequence"/>
</dbReference>
<keyword evidence="4" id="KW-1185">Reference proteome</keyword>
<organism evidence="3 4">
    <name type="scientific">Escallonia herrerae</name>
    <dbReference type="NCBI Taxonomy" id="1293975"/>
    <lineage>
        <taxon>Eukaryota</taxon>
        <taxon>Viridiplantae</taxon>
        <taxon>Streptophyta</taxon>
        <taxon>Embryophyta</taxon>
        <taxon>Tracheophyta</taxon>
        <taxon>Spermatophyta</taxon>
        <taxon>Magnoliopsida</taxon>
        <taxon>eudicotyledons</taxon>
        <taxon>Gunneridae</taxon>
        <taxon>Pentapetalae</taxon>
        <taxon>asterids</taxon>
        <taxon>campanulids</taxon>
        <taxon>Escalloniales</taxon>
        <taxon>Escalloniaceae</taxon>
        <taxon>Escallonia</taxon>
    </lineage>
</organism>
<dbReference type="Pfam" id="PF07727">
    <property type="entry name" value="RVT_2"/>
    <property type="match status" value="2"/>
</dbReference>
<gene>
    <name evidence="3" type="ORF">RJ639_041713</name>
</gene>
<name>A0AA89B4P0_9ASTE</name>
<dbReference type="Pfam" id="PF13976">
    <property type="entry name" value="gag_pre-integrs"/>
    <property type="match status" value="1"/>
</dbReference>
<comment type="caution">
    <text evidence="3">The sequence shown here is derived from an EMBL/GenBank/DDBJ whole genome shotgun (WGS) entry which is preliminary data.</text>
</comment>
<protein>
    <recommendedName>
        <fullName evidence="5">Retrovirus-related Pol polyprotein from transposon TNT 1-94</fullName>
    </recommendedName>
</protein>